<keyword evidence="1 6" id="KW-0808">Transferase</keyword>
<dbReference type="EMBL" id="AFQD01000230">
    <property type="protein sequence ID" value="EGQ79563.1"/>
    <property type="molecule type" value="Genomic_DNA"/>
</dbReference>
<dbReference type="PANTHER" id="PTHR32294">
    <property type="entry name" value="DNA POLYMERASE III SUBUNIT ALPHA"/>
    <property type="match status" value="1"/>
</dbReference>
<dbReference type="Gene3D" id="1.10.150.870">
    <property type="match status" value="1"/>
</dbReference>
<dbReference type="GO" id="GO:0006261">
    <property type="term" value="P:DNA-templated DNA replication"/>
    <property type="evidence" value="ECO:0007669"/>
    <property type="project" value="UniProtKB-UniRule"/>
</dbReference>
<keyword evidence="2 6" id="KW-0548">Nucleotidyltransferase</keyword>
<organism evidence="10 11">
    <name type="scientific">Fusobacterium animalis ATCC 51191</name>
    <dbReference type="NCBI Taxonomy" id="997347"/>
    <lineage>
        <taxon>Bacteria</taxon>
        <taxon>Fusobacteriati</taxon>
        <taxon>Fusobacteriota</taxon>
        <taxon>Fusobacteriia</taxon>
        <taxon>Fusobacteriales</taxon>
        <taxon>Fusobacteriaceae</taxon>
        <taxon>Fusobacterium</taxon>
    </lineage>
</organism>
<keyword evidence="6" id="KW-0269">Exonuclease</keyword>
<sequence length="450" mass="51292">MYLKQELSQHWQKKNAEAYVRKYFEDNNLNAVRAEIIRLGRLCQGAKKTTGQHPGGMVIVPQGNSIYEFCPVQRPANDETSESTITHYDYHVMDEQLVKLDILGHDDPTTIKLLQEYTNMEIKDIPLADKETLKIFSSTESLGVTPEQIGTEIGTYGIPEFGTGFVRQMLIDTRPTTFAELVRISGLSHGTNVWLNNAQEFVRNGQATLSQIITVRDDIMNYLIDQGLDNSDAFKIMEFVRKGKPKKEPENWEKYSAMMKEKNVPDWYIESCRRIEYMFPKGHAVAYVMMAMRIAYFKVHQPLAFYAAFLSRKADDFDMEVMSRGILAKQKLEELSKEPKLDPKKKNEQAICEIVVEMEARGIELLPVDIYLSDGKKFTIEDGKIRIPLIGINGLGGAVIDAIVKEREEGKFISVEDLKRRTKMQQPVVDKLKNIGAISSLSETNQISLF</sequence>
<dbReference type="InterPro" id="IPR004805">
    <property type="entry name" value="DnaE2/DnaE/PolC"/>
</dbReference>
<evidence type="ECO:0000259" key="7">
    <source>
        <dbReference type="Pfam" id="PF07733"/>
    </source>
</evidence>
<evidence type="ECO:0000256" key="3">
    <source>
        <dbReference type="ARBA" id="ARBA00022705"/>
    </source>
</evidence>
<dbReference type="HAMAP" id="MF_00356">
    <property type="entry name" value="DNApol_PolC"/>
    <property type="match status" value="1"/>
</dbReference>
<dbReference type="InterPro" id="IPR006308">
    <property type="entry name" value="Pol_III_a_PolC-type_gram_pos"/>
</dbReference>
<keyword evidence="4 6" id="KW-0239">DNA-directed DNA polymerase</keyword>
<dbReference type="InterPro" id="IPR029460">
    <property type="entry name" value="DNAPol_HHH"/>
</dbReference>
<protein>
    <recommendedName>
        <fullName evidence="6">DNA polymerase III PolC-type</fullName>
        <shortName evidence="6">PolIII</shortName>
        <ecNumber evidence="6">2.7.7.7</ecNumber>
    </recommendedName>
</protein>
<dbReference type="GO" id="GO:0008408">
    <property type="term" value="F:3'-5' exonuclease activity"/>
    <property type="evidence" value="ECO:0007669"/>
    <property type="project" value="UniProtKB-UniRule"/>
</dbReference>
<feature type="domain" description="DNA polymerase helix-hairpin-helix motif" evidence="8">
    <location>
        <begin position="362"/>
        <end position="444"/>
    </location>
</feature>
<evidence type="ECO:0000313" key="11">
    <source>
        <dbReference type="Proteomes" id="UP000005392"/>
    </source>
</evidence>
<dbReference type="PANTHER" id="PTHR32294:SF5">
    <property type="entry name" value="DNA POLYMERASE III POLC-TYPE"/>
    <property type="match status" value="1"/>
</dbReference>
<evidence type="ECO:0000256" key="1">
    <source>
        <dbReference type="ARBA" id="ARBA00022679"/>
    </source>
</evidence>
<dbReference type="InterPro" id="IPR044923">
    <property type="entry name" value="PolC_middle_finger_sf"/>
</dbReference>
<dbReference type="Proteomes" id="UP000005392">
    <property type="component" value="Unassembled WGS sequence"/>
</dbReference>
<dbReference type="Gene3D" id="3.30.1900.20">
    <property type="match status" value="1"/>
</dbReference>
<evidence type="ECO:0000259" key="9">
    <source>
        <dbReference type="Pfam" id="PF17657"/>
    </source>
</evidence>
<gene>
    <name evidence="6" type="primary">polC</name>
    <name evidence="10" type="ORF">HMPREF9094_1411</name>
</gene>
<dbReference type="GO" id="GO:0005737">
    <property type="term" value="C:cytoplasm"/>
    <property type="evidence" value="ECO:0007669"/>
    <property type="project" value="UniProtKB-SubCell"/>
</dbReference>
<dbReference type="PATRIC" id="fig|997347.4.peg.1319"/>
<comment type="similarity">
    <text evidence="6">Belongs to the DNA polymerase type-C family. PolC subfamily.</text>
</comment>
<dbReference type="Pfam" id="PF14579">
    <property type="entry name" value="HHH_6"/>
    <property type="match status" value="1"/>
</dbReference>
<evidence type="ECO:0000256" key="2">
    <source>
        <dbReference type="ARBA" id="ARBA00022695"/>
    </source>
</evidence>
<proteinExistence type="inferred from homology"/>
<dbReference type="Gene3D" id="6.10.140.1510">
    <property type="match status" value="1"/>
</dbReference>
<comment type="subcellular location">
    <subcellularLocation>
        <location evidence="6">Cytoplasm</location>
    </subcellularLocation>
</comment>
<accession>F9ENA6</accession>
<dbReference type="GO" id="GO:0003887">
    <property type="term" value="F:DNA-directed DNA polymerase activity"/>
    <property type="evidence" value="ECO:0007669"/>
    <property type="project" value="UniProtKB-UniRule"/>
</dbReference>
<dbReference type="InterPro" id="IPR040982">
    <property type="entry name" value="DNA_pol3_finger"/>
</dbReference>
<comment type="caution">
    <text evidence="10">The sequence shown here is derived from an EMBL/GenBank/DDBJ whole genome shotgun (WGS) entry which is preliminary data.</text>
</comment>
<keyword evidence="6" id="KW-0963">Cytoplasm</keyword>
<name>F9ENA6_9FUSO</name>
<dbReference type="Pfam" id="PF07733">
    <property type="entry name" value="DNA_pol3_alpha"/>
    <property type="match status" value="1"/>
</dbReference>
<dbReference type="AlphaFoldDB" id="F9ENA6"/>
<reference evidence="10 11" key="1">
    <citation type="submission" date="2011-05" db="EMBL/GenBank/DDBJ databases">
        <authorList>
            <person name="Muzny D."/>
            <person name="Qin X."/>
            <person name="Deng J."/>
            <person name="Jiang H."/>
            <person name="Liu Y."/>
            <person name="Qu J."/>
            <person name="Song X.-Z."/>
            <person name="Zhang L."/>
            <person name="Thornton R."/>
            <person name="Coyle M."/>
            <person name="Francisco L."/>
            <person name="Jackson L."/>
            <person name="Javaid M."/>
            <person name="Korchina V."/>
            <person name="Kovar C."/>
            <person name="Mata R."/>
            <person name="Mathew T."/>
            <person name="Ngo R."/>
            <person name="Nguyen L."/>
            <person name="Nguyen N."/>
            <person name="Okwuonu G."/>
            <person name="Ongeri F."/>
            <person name="Pham C."/>
            <person name="Simmons D."/>
            <person name="Wilczek-Boney K."/>
            <person name="Hale W."/>
            <person name="Jakkamsetti A."/>
            <person name="Pham P."/>
            <person name="Ruth R."/>
            <person name="San Lucas F."/>
            <person name="Warren J."/>
            <person name="Zhang J."/>
            <person name="Zhao Z."/>
            <person name="Zhou C."/>
            <person name="Zhu D."/>
            <person name="Lee S."/>
            <person name="Bess C."/>
            <person name="Blankenburg K."/>
            <person name="Forbes L."/>
            <person name="Fu Q."/>
            <person name="Gubbala S."/>
            <person name="Hirani K."/>
            <person name="Jayaseelan J.C."/>
            <person name="Lara F."/>
            <person name="Munidasa M."/>
            <person name="Palculict T."/>
            <person name="Patil S."/>
            <person name="Pu L.-L."/>
            <person name="Saada N."/>
            <person name="Tang L."/>
            <person name="Weissenberger G."/>
            <person name="Zhu Y."/>
            <person name="Hemphill L."/>
            <person name="Shang Y."/>
            <person name="Youmans B."/>
            <person name="Ayvaz T."/>
            <person name="Ross M."/>
            <person name="Santibanez J."/>
            <person name="Aqrawi P."/>
            <person name="Gross S."/>
            <person name="Joshi V."/>
            <person name="Fowler G."/>
            <person name="Nazareth L."/>
            <person name="Reid J."/>
            <person name="Worley K."/>
            <person name="Petrosino J."/>
            <person name="Highlander S."/>
            <person name="Gibbs R."/>
        </authorList>
    </citation>
    <scope>NUCLEOTIDE SEQUENCE [LARGE SCALE GENOMIC DNA]</scope>
    <source>
        <strain evidence="10 11">ATCC 51191</strain>
    </source>
</reference>
<keyword evidence="6" id="KW-0378">Hydrolase</keyword>
<dbReference type="InterPro" id="IPR011708">
    <property type="entry name" value="DNA_pol3_alpha_NTPase_dom"/>
</dbReference>
<keyword evidence="3 6" id="KW-0235">DNA replication</keyword>
<keyword evidence="6" id="KW-0540">Nuclease</keyword>
<dbReference type="Pfam" id="PF17657">
    <property type="entry name" value="DNA_pol3_finger"/>
    <property type="match status" value="1"/>
</dbReference>
<feature type="domain" description="Bacterial DNA polymerase III alpha subunit NTPase" evidence="7">
    <location>
        <begin position="29"/>
        <end position="104"/>
    </location>
</feature>
<dbReference type="GO" id="GO:0003677">
    <property type="term" value="F:DNA binding"/>
    <property type="evidence" value="ECO:0007669"/>
    <property type="project" value="UniProtKB-UniRule"/>
</dbReference>
<feature type="domain" description="DNA polymerase III alpha subunit finger" evidence="9">
    <location>
        <begin position="108"/>
        <end position="263"/>
    </location>
</feature>
<dbReference type="HOGENOM" id="CLU_572123_0_0_0"/>
<dbReference type="EC" id="2.7.7.7" evidence="6"/>
<evidence type="ECO:0000256" key="6">
    <source>
        <dbReference type="HAMAP-Rule" id="MF_00356"/>
    </source>
</evidence>
<evidence type="ECO:0000256" key="5">
    <source>
        <dbReference type="ARBA" id="ARBA00049244"/>
    </source>
</evidence>
<comment type="function">
    <text evidence="6">Required for replicative DNA synthesis. This DNA polymerase also exhibits 3' to 5' exonuclease activity.</text>
</comment>
<evidence type="ECO:0000259" key="8">
    <source>
        <dbReference type="Pfam" id="PF14579"/>
    </source>
</evidence>
<comment type="catalytic activity">
    <reaction evidence="5 6">
        <text>DNA(n) + a 2'-deoxyribonucleoside 5'-triphosphate = DNA(n+1) + diphosphate</text>
        <dbReference type="Rhea" id="RHEA:22508"/>
        <dbReference type="Rhea" id="RHEA-COMP:17339"/>
        <dbReference type="Rhea" id="RHEA-COMP:17340"/>
        <dbReference type="ChEBI" id="CHEBI:33019"/>
        <dbReference type="ChEBI" id="CHEBI:61560"/>
        <dbReference type="ChEBI" id="CHEBI:173112"/>
        <dbReference type="EC" id="2.7.7.7"/>
    </reaction>
</comment>
<dbReference type="Gene3D" id="1.10.150.700">
    <property type="entry name" value="PolC, middle finger domain"/>
    <property type="match status" value="1"/>
</dbReference>
<evidence type="ECO:0000256" key="4">
    <source>
        <dbReference type="ARBA" id="ARBA00022932"/>
    </source>
</evidence>
<keyword evidence="11" id="KW-1185">Reference proteome</keyword>
<evidence type="ECO:0000313" key="10">
    <source>
        <dbReference type="EMBL" id="EGQ79563.1"/>
    </source>
</evidence>